<dbReference type="Proteomes" id="UP000326759">
    <property type="component" value="Unassembled WGS sequence"/>
</dbReference>
<dbReference type="CDD" id="cd22127">
    <property type="entry name" value="F-box_FBXL16"/>
    <property type="match status" value="1"/>
</dbReference>
<evidence type="ECO:0000313" key="3">
    <source>
        <dbReference type="EMBL" id="KAB7504527.1"/>
    </source>
</evidence>
<name>A0A5N5TE72_9CRUS</name>
<dbReference type="AlphaFoldDB" id="A0A5N5TE72"/>
<dbReference type="InterPro" id="IPR032675">
    <property type="entry name" value="LRR_dom_sf"/>
</dbReference>
<dbReference type="GO" id="GO:0005737">
    <property type="term" value="C:cytoplasm"/>
    <property type="evidence" value="ECO:0007669"/>
    <property type="project" value="TreeGrafter"/>
</dbReference>
<feature type="compositionally biased region" description="Polar residues" evidence="1">
    <location>
        <begin position="41"/>
        <end position="60"/>
    </location>
</feature>
<dbReference type="OrthoDB" id="10044893at2759"/>
<dbReference type="InterPro" id="IPR050648">
    <property type="entry name" value="F-box_LRR-repeat"/>
</dbReference>
<organism evidence="3 4">
    <name type="scientific">Armadillidium nasatum</name>
    <dbReference type="NCBI Taxonomy" id="96803"/>
    <lineage>
        <taxon>Eukaryota</taxon>
        <taxon>Metazoa</taxon>
        <taxon>Ecdysozoa</taxon>
        <taxon>Arthropoda</taxon>
        <taxon>Crustacea</taxon>
        <taxon>Multicrustacea</taxon>
        <taxon>Malacostraca</taxon>
        <taxon>Eumalacostraca</taxon>
        <taxon>Peracarida</taxon>
        <taxon>Isopoda</taxon>
        <taxon>Oniscidea</taxon>
        <taxon>Crinocheta</taxon>
        <taxon>Armadillidiidae</taxon>
        <taxon>Armadillidium</taxon>
    </lineage>
</organism>
<keyword evidence="4" id="KW-1185">Reference proteome</keyword>
<comment type="caution">
    <text evidence="3">The sequence shown here is derived from an EMBL/GenBank/DDBJ whole genome shotgun (WGS) entry which is preliminary data.</text>
</comment>
<dbReference type="PANTHER" id="PTHR13382">
    <property type="entry name" value="MITOCHONDRIAL ATP SYNTHASE COUPLING FACTOR B"/>
    <property type="match status" value="1"/>
</dbReference>
<evidence type="ECO:0000256" key="1">
    <source>
        <dbReference type="SAM" id="MobiDB-lite"/>
    </source>
</evidence>
<feature type="domain" description="F-box" evidence="2">
    <location>
        <begin position="87"/>
        <end position="119"/>
    </location>
</feature>
<protein>
    <submittedName>
        <fullName evidence="3">F-box/LRR-repeat protein 16</fullName>
    </submittedName>
</protein>
<dbReference type="EMBL" id="SEYY01002936">
    <property type="protein sequence ID" value="KAB7504527.1"/>
    <property type="molecule type" value="Genomic_DNA"/>
</dbReference>
<dbReference type="Gene3D" id="3.80.10.10">
    <property type="entry name" value="Ribonuclease Inhibitor"/>
    <property type="match status" value="1"/>
</dbReference>
<dbReference type="InterPro" id="IPR001810">
    <property type="entry name" value="F-box_dom"/>
</dbReference>
<accession>A0A5N5TE72</accession>
<feature type="region of interest" description="Disordered" evidence="1">
    <location>
        <begin position="38"/>
        <end position="72"/>
    </location>
</feature>
<evidence type="ECO:0000313" key="4">
    <source>
        <dbReference type="Proteomes" id="UP000326759"/>
    </source>
</evidence>
<dbReference type="Pfam" id="PF00646">
    <property type="entry name" value="F-box"/>
    <property type="match status" value="1"/>
</dbReference>
<dbReference type="SUPFAM" id="SSF52047">
    <property type="entry name" value="RNI-like"/>
    <property type="match status" value="1"/>
</dbReference>
<proteinExistence type="predicted"/>
<sequence length="306" mass="33872">MGSVRRGGVMEKVANVFCGNSTAATTASSMVSVVNTATVNGHQGSGSPRLNQTPKQQRSPARTRVRQAHPTRPTTWEELVRDETFLNRFFHYFPAIDRTTLAQVCIKWRSVLYQHKFWHGVRPVLHCRQVRGPTTESTAEMRRKFYISVQTRGFDSLVLVCASDEDLLDLVANYAVNRTKNLRAVGLRCSSVTDKGVETLLDHLNGVYQLELQGCNEITEAGLWGCLSPRIVSLSVADCINIADEAVGAIAQLLPSLYELNLQAYHVTDAALAFFSPRQTTTLSILRLHSCWELTNHAIVNIGGAS</sequence>
<evidence type="ECO:0000259" key="2">
    <source>
        <dbReference type="Pfam" id="PF00646"/>
    </source>
</evidence>
<reference evidence="3 4" key="1">
    <citation type="journal article" date="2019" name="PLoS Biol.">
        <title>Sex chromosomes control vertical transmission of feminizing Wolbachia symbionts in an isopod.</title>
        <authorList>
            <person name="Becking T."/>
            <person name="Chebbi M.A."/>
            <person name="Giraud I."/>
            <person name="Moumen B."/>
            <person name="Laverre T."/>
            <person name="Caubet Y."/>
            <person name="Peccoud J."/>
            <person name="Gilbert C."/>
            <person name="Cordaux R."/>
        </authorList>
    </citation>
    <scope>NUCLEOTIDE SEQUENCE [LARGE SCALE GENOMIC DNA]</scope>
    <source>
        <strain evidence="3">ANa2</strain>
        <tissue evidence="3">Whole body excluding digestive tract and cuticle</tissue>
    </source>
</reference>
<gene>
    <name evidence="3" type="primary">FBXL16</name>
    <name evidence="3" type="ORF">Anas_09478</name>
</gene>
<dbReference type="PANTHER" id="PTHR13382:SF67">
    <property type="entry name" value="SCF E3 UBIQUITIN LIGASE COMPLEX F-BOX PROTEIN POF2"/>
    <property type="match status" value="1"/>
</dbReference>